<evidence type="ECO:0008006" key="4">
    <source>
        <dbReference type="Google" id="ProtNLM"/>
    </source>
</evidence>
<dbReference type="RefSeq" id="WP_367966294.1">
    <property type="nucleotide sequence ID" value="NZ_JBAKFJ010000001.1"/>
</dbReference>
<reference evidence="2 3" key="1">
    <citation type="submission" date="2024-02" db="EMBL/GenBank/DDBJ databases">
        <title>New especies of Spiribacter isolated from saline water.</title>
        <authorList>
            <person name="Leon M.J."/>
            <person name="De La Haba R."/>
            <person name="Sanchez-Porro C."/>
            <person name="Ventosa A."/>
        </authorList>
    </citation>
    <scope>NUCLEOTIDE SEQUENCE [LARGE SCALE GENOMIC DNA]</scope>
    <source>
        <strain evidence="3">ag22IC4-227</strain>
    </source>
</reference>
<dbReference type="EMBL" id="JBAKFJ010000001">
    <property type="protein sequence ID" value="MEX0385816.1"/>
    <property type="molecule type" value="Genomic_DNA"/>
</dbReference>
<sequence>MPAARNMAVLGFLLCTSSLAYAQDPDILGTWKGASSATVIGANEHFDTERGSSARFLKTEFTLVIDRAEGRSFSGRVSSGGEEEPLVGAFRADLLSGVMADYDGTYSFELTAPDKLELCYHHAASATGRSLVAACNELDRQ</sequence>
<evidence type="ECO:0000256" key="1">
    <source>
        <dbReference type="SAM" id="SignalP"/>
    </source>
</evidence>
<evidence type="ECO:0000313" key="3">
    <source>
        <dbReference type="Proteomes" id="UP001556653"/>
    </source>
</evidence>
<evidence type="ECO:0000313" key="2">
    <source>
        <dbReference type="EMBL" id="MEX0385816.1"/>
    </source>
</evidence>
<feature type="signal peptide" evidence="1">
    <location>
        <begin position="1"/>
        <end position="22"/>
    </location>
</feature>
<protein>
    <recommendedName>
        <fullName evidence="4">TIGR03067 domain-containing protein</fullName>
    </recommendedName>
</protein>
<comment type="caution">
    <text evidence="2">The sequence shown here is derived from an EMBL/GenBank/DDBJ whole genome shotgun (WGS) entry which is preliminary data.</text>
</comment>
<dbReference type="Proteomes" id="UP001556653">
    <property type="component" value="Unassembled WGS sequence"/>
</dbReference>
<accession>A0ABV3S6R5</accession>
<feature type="chain" id="PRO_5046947693" description="TIGR03067 domain-containing protein" evidence="1">
    <location>
        <begin position="23"/>
        <end position="141"/>
    </location>
</feature>
<proteinExistence type="predicted"/>
<name>A0ABV3S6R5_9GAMM</name>
<keyword evidence="1" id="KW-0732">Signal</keyword>
<keyword evidence="3" id="KW-1185">Reference proteome</keyword>
<gene>
    <name evidence="2" type="ORF">V6X64_02250</name>
</gene>
<organism evidence="2 3">
    <name type="scientific">Spiribacter onubensis</name>
    <dbReference type="NCBI Taxonomy" id="3122420"/>
    <lineage>
        <taxon>Bacteria</taxon>
        <taxon>Pseudomonadati</taxon>
        <taxon>Pseudomonadota</taxon>
        <taxon>Gammaproteobacteria</taxon>
        <taxon>Chromatiales</taxon>
        <taxon>Ectothiorhodospiraceae</taxon>
        <taxon>Spiribacter</taxon>
    </lineage>
</organism>